<feature type="compositionally biased region" description="Low complexity" evidence="1">
    <location>
        <begin position="129"/>
        <end position="144"/>
    </location>
</feature>
<sequence>MATDTPEPLSKSGISSTNSQRYGLDKEDKTRVVVYKYRHEDGIRVWSLRCLAQELDENIGLRCSRKAIPRGSSHLDILGEDLLPEEERAEFADYPSMKLNLASVGLPIDVYWRRLVFDQFRDLYIVSPSTSPSSSTLASSNVSPQTDIDNNDDSPV</sequence>
<keyword evidence="3" id="KW-1185">Reference proteome</keyword>
<dbReference type="AlphaFoldDB" id="A0A6G1FTN9"/>
<organism evidence="2">
    <name type="scientific">Eremomyces bilateralis CBS 781.70</name>
    <dbReference type="NCBI Taxonomy" id="1392243"/>
    <lineage>
        <taxon>Eukaryota</taxon>
        <taxon>Fungi</taxon>
        <taxon>Dikarya</taxon>
        <taxon>Ascomycota</taxon>
        <taxon>Pezizomycotina</taxon>
        <taxon>Dothideomycetes</taxon>
        <taxon>Dothideomycetes incertae sedis</taxon>
        <taxon>Eremomycetales</taxon>
        <taxon>Eremomycetaceae</taxon>
        <taxon>Eremomyces</taxon>
    </lineage>
</organism>
<gene>
    <name evidence="2 4" type="ORF">P152DRAFT_404255</name>
</gene>
<proteinExistence type="predicted"/>
<dbReference type="OrthoDB" id="3913028at2759"/>
<dbReference type="EMBL" id="ML975176">
    <property type="protein sequence ID" value="KAF1809052.1"/>
    <property type="molecule type" value="Genomic_DNA"/>
</dbReference>
<name>A0A6G1FTN9_9PEZI</name>
<feature type="compositionally biased region" description="Polar residues" evidence="1">
    <location>
        <begin position="12"/>
        <end position="21"/>
    </location>
</feature>
<reference evidence="2 4" key="1">
    <citation type="submission" date="2020-01" db="EMBL/GenBank/DDBJ databases">
        <authorList>
            <consortium name="DOE Joint Genome Institute"/>
            <person name="Haridas S."/>
            <person name="Albert R."/>
            <person name="Binder M."/>
            <person name="Bloem J."/>
            <person name="Labutti K."/>
            <person name="Salamov A."/>
            <person name="Andreopoulos B."/>
            <person name="Baker S.E."/>
            <person name="Barry K."/>
            <person name="Bills G."/>
            <person name="Bluhm B.H."/>
            <person name="Cannon C."/>
            <person name="Castanera R."/>
            <person name="Culley D.E."/>
            <person name="Daum C."/>
            <person name="Ezra D."/>
            <person name="Gonzalez J.B."/>
            <person name="Henrissat B."/>
            <person name="Kuo A."/>
            <person name="Liang C."/>
            <person name="Lipzen A."/>
            <person name="Lutzoni F."/>
            <person name="Magnuson J."/>
            <person name="Mondo S."/>
            <person name="Nolan M."/>
            <person name="Ohm R."/>
            <person name="Pangilinan J."/>
            <person name="Park H.-J."/>
            <person name="Ramirez L."/>
            <person name="Alfaro M."/>
            <person name="Sun H."/>
            <person name="Tritt A."/>
            <person name="Yoshinaga Y."/>
            <person name="Zwiers L.-H."/>
            <person name="Turgeon B.G."/>
            <person name="Goodwin S.B."/>
            <person name="Spatafora J.W."/>
            <person name="Crous P.W."/>
            <person name="Grigoriev I.V."/>
        </authorList>
    </citation>
    <scope>NUCLEOTIDE SEQUENCE</scope>
    <source>
        <strain evidence="2 4">CBS 781.70</strain>
    </source>
</reference>
<evidence type="ECO:0000313" key="4">
    <source>
        <dbReference type="RefSeq" id="XP_033530683.1"/>
    </source>
</evidence>
<dbReference type="RefSeq" id="XP_033530683.1">
    <property type="nucleotide sequence ID" value="XM_033676753.1"/>
</dbReference>
<evidence type="ECO:0000313" key="3">
    <source>
        <dbReference type="Proteomes" id="UP000504638"/>
    </source>
</evidence>
<accession>A0A6G1FTN9</accession>
<dbReference type="GeneID" id="54417323"/>
<feature type="region of interest" description="Disordered" evidence="1">
    <location>
        <begin position="129"/>
        <end position="156"/>
    </location>
</feature>
<reference evidence="4" key="2">
    <citation type="submission" date="2020-04" db="EMBL/GenBank/DDBJ databases">
        <authorList>
            <consortium name="NCBI Genome Project"/>
        </authorList>
    </citation>
    <scope>NUCLEOTIDE SEQUENCE</scope>
    <source>
        <strain evidence="4">CBS 781.70</strain>
    </source>
</reference>
<evidence type="ECO:0000313" key="2">
    <source>
        <dbReference type="EMBL" id="KAF1809052.1"/>
    </source>
</evidence>
<dbReference type="Proteomes" id="UP000504638">
    <property type="component" value="Unplaced"/>
</dbReference>
<protein>
    <submittedName>
        <fullName evidence="2 4">Uncharacterized protein</fullName>
    </submittedName>
</protein>
<feature type="region of interest" description="Disordered" evidence="1">
    <location>
        <begin position="1"/>
        <end position="21"/>
    </location>
</feature>
<evidence type="ECO:0000256" key="1">
    <source>
        <dbReference type="SAM" id="MobiDB-lite"/>
    </source>
</evidence>
<reference evidence="4" key="3">
    <citation type="submission" date="2025-04" db="UniProtKB">
        <authorList>
            <consortium name="RefSeq"/>
        </authorList>
    </citation>
    <scope>IDENTIFICATION</scope>
    <source>
        <strain evidence="4">CBS 781.70</strain>
    </source>
</reference>